<dbReference type="InterPro" id="IPR001130">
    <property type="entry name" value="TatD-like"/>
</dbReference>
<dbReference type="RefSeq" id="WP_035582683.1">
    <property type="nucleotide sequence ID" value="NZ_ARYJ01000007.1"/>
</dbReference>
<dbReference type="STRING" id="1280952.HJA_12324"/>
<dbReference type="AlphaFoldDB" id="A0A059FB12"/>
<dbReference type="Gene3D" id="3.20.20.140">
    <property type="entry name" value="Metal-dependent hydrolases"/>
    <property type="match status" value="1"/>
</dbReference>
<feature type="binding site" evidence="4">
    <location>
        <position position="91"/>
    </location>
    <ligand>
        <name>a divalent metal cation</name>
        <dbReference type="ChEBI" id="CHEBI:60240"/>
        <label>1</label>
    </ligand>
</feature>
<proteinExistence type="inferred from homology"/>
<dbReference type="InterPro" id="IPR032466">
    <property type="entry name" value="Metal_Hydrolase"/>
</dbReference>
<dbReference type="GO" id="GO:0016788">
    <property type="term" value="F:hydrolase activity, acting on ester bonds"/>
    <property type="evidence" value="ECO:0007669"/>
    <property type="project" value="InterPro"/>
</dbReference>
<keyword evidence="3 5" id="KW-0378">Hydrolase</keyword>
<dbReference type="GO" id="GO:0005829">
    <property type="term" value="C:cytosol"/>
    <property type="evidence" value="ECO:0007669"/>
    <property type="project" value="TreeGrafter"/>
</dbReference>
<dbReference type="OrthoDB" id="9810005at2"/>
<dbReference type="InterPro" id="IPR018228">
    <property type="entry name" value="DNase_TatD-rel_CS"/>
</dbReference>
<gene>
    <name evidence="5" type="ORF">HJA_12324</name>
</gene>
<dbReference type="NCBIfam" id="TIGR00010">
    <property type="entry name" value="YchF/TatD family DNA exonuclease"/>
    <property type="match status" value="1"/>
</dbReference>
<dbReference type="FunFam" id="3.20.20.140:FF:000005">
    <property type="entry name" value="TatD family hydrolase"/>
    <property type="match status" value="1"/>
</dbReference>
<sequence length="258" mass="28541">MFDTHVNLHGEPFSEDLEEVLERARAAGVTKFLAICDRFDNFESVLAIARSHKDIWCSAGVHPHHAKDFPDLTVEALKHAASNPEVVAIGETGLDFHYGYSAEQDQVICLRKHISAARDTGLPLILHTREADELMADILEDEYKKGAFQPLLHCYTGGAALAQRALALGAYVSVSGILSFKSARDVRAVIADVPMDRIILETDCPYLAPVPMRGRRNEPAYLTHVAEALADLKELPVDEVKQITDENAVRLFDKVSKQ</sequence>
<dbReference type="PROSITE" id="PS01090">
    <property type="entry name" value="TATD_2"/>
    <property type="match status" value="1"/>
</dbReference>
<evidence type="ECO:0000313" key="6">
    <source>
        <dbReference type="Proteomes" id="UP000024816"/>
    </source>
</evidence>
<dbReference type="PANTHER" id="PTHR46124:SF2">
    <property type="entry name" value="D-AMINOACYL-TRNA DEACYLASE"/>
    <property type="match status" value="1"/>
</dbReference>
<keyword evidence="6" id="KW-1185">Reference proteome</keyword>
<dbReference type="Pfam" id="PF01026">
    <property type="entry name" value="TatD_DNase"/>
    <property type="match status" value="1"/>
</dbReference>
<feature type="binding site" evidence="4">
    <location>
        <position position="127"/>
    </location>
    <ligand>
        <name>a divalent metal cation</name>
        <dbReference type="ChEBI" id="CHEBI:60240"/>
        <label>2</label>
    </ligand>
</feature>
<evidence type="ECO:0000256" key="2">
    <source>
        <dbReference type="ARBA" id="ARBA00022723"/>
    </source>
</evidence>
<comment type="caution">
    <text evidence="5">The sequence shown here is derived from an EMBL/GenBank/DDBJ whole genome shotgun (WGS) entry which is preliminary data.</text>
</comment>
<name>A0A059FB12_9PROT</name>
<protein>
    <submittedName>
        <fullName evidence="5">TatD family hydrolase</fullName>
    </submittedName>
</protein>
<dbReference type="CDD" id="cd01310">
    <property type="entry name" value="TatD_DNAse"/>
    <property type="match status" value="1"/>
</dbReference>
<dbReference type="GO" id="GO:0046872">
    <property type="term" value="F:metal ion binding"/>
    <property type="evidence" value="ECO:0007669"/>
    <property type="project" value="UniProtKB-KW"/>
</dbReference>
<reference evidence="5 6" key="1">
    <citation type="journal article" date="2014" name="Antonie Van Leeuwenhoek">
        <title>Hyphomonas beringensis sp. nov. and Hyphomonas chukchiensis sp. nov., isolated from surface seawater of the Bering Sea and Chukchi Sea.</title>
        <authorList>
            <person name="Li C."/>
            <person name="Lai Q."/>
            <person name="Li G."/>
            <person name="Dong C."/>
            <person name="Wang J."/>
            <person name="Liao Y."/>
            <person name="Shao Z."/>
        </authorList>
    </citation>
    <scope>NUCLEOTIDE SEQUENCE [LARGE SCALE GENOMIC DNA]</scope>
    <source>
        <strain evidence="5 6">VP2</strain>
    </source>
</reference>
<evidence type="ECO:0000313" key="5">
    <source>
        <dbReference type="EMBL" id="KCZ87787.1"/>
    </source>
</evidence>
<accession>A0A059FB12</accession>
<dbReference type="EMBL" id="ARYJ01000007">
    <property type="protein sequence ID" value="KCZ87787.1"/>
    <property type="molecule type" value="Genomic_DNA"/>
</dbReference>
<dbReference type="PROSITE" id="PS01091">
    <property type="entry name" value="TATD_3"/>
    <property type="match status" value="1"/>
</dbReference>
<dbReference type="Proteomes" id="UP000024816">
    <property type="component" value="Unassembled WGS sequence"/>
</dbReference>
<feature type="binding site" evidence="4">
    <location>
        <position position="5"/>
    </location>
    <ligand>
        <name>a divalent metal cation</name>
        <dbReference type="ChEBI" id="CHEBI:60240"/>
        <label>1</label>
    </ligand>
</feature>
<keyword evidence="2 4" id="KW-0479">Metal-binding</keyword>
<dbReference type="InterPro" id="IPR015991">
    <property type="entry name" value="TatD/YcfH-like"/>
</dbReference>
<evidence type="ECO:0000256" key="1">
    <source>
        <dbReference type="ARBA" id="ARBA00009275"/>
    </source>
</evidence>
<organism evidence="5 6">
    <name type="scientific">Hyphomonas jannaschiana VP2</name>
    <dbReference type="NCBI Taxonomy" id="1280952"/>
    <lineage>
        <taxon>Bacteria</taxon>
        <taxon>Pseudomonadati</taxon>
        <taxon>Pseudomonadota</taxon>
        <taxon>Alphaproteobacteria</taxon>
        <taxon>Hyphomonadales</taxon>
        <taxon>Hyphomonadaceae</taxon>
        <taxon>Hyphomonas</taxon>
    </lineage>
</organism>
<dbReference type="PANTHER" id="PTHR46124">
    <property type="entry name" value="D-AMINOACYL-TRNA DEACYLASE"/>
    <property type="match status" value="1"/>
</dbReference>
<comment type="similarity">
    <text evidence="1">Belongs to the metallo-dependent hydrolases superfamily. TatD-type hydrolase family.</text>
</comment>
<dbReference type="eggNOG" id="COG0084">
    <property type="taxonomic scope" value="Bacteria"/>
</dbReference>
<evidence type="ECO:0000256" key="3">
    <source>
        <dbReference type="ARBA" id="ARBA00022801"/>
    </source>
</evidence>
<evidence type="ECO:0000256" key="4">
    <source>
        <dbReference type="PIRSR" id="PIRSR005902-1"/>
    </source>
</evidence>
<dbReference type="PATRIC" id="fig|1280952.3.peg.2468"/>
<feature type="binding site" evidence="4">
    <location>
        <position position="203"/>
    </location>
    <ligand>
        <name>a divalent metal cation</name>
        <dbReference type="ChEBI" id="CHEBI:60240"/>
        <label>1</label>
    </ligand>
</feature>
<dbReference type="PIRSF" id="PIRSF005902">
    <property type="entry name" value="DNase_TatD"/>
    <property type="match status" value="1"/>
</dbReference>
<dbReference type="GO" id="GO:0004536">
    <property type="term" value="F:DNA nuclease activity"/>
    <property type="evidence" value="ECO:0007669"/>
    <property type="project" value="InterPro"/>
</dbReference>
<dbReference type="SUPFAM" id="SSF51556">
    <property type="entry name" value="Metallo-dependent hydrolases"/>
    <property type="match status" value="1"/>
</dbReference>
<feature type="binding site" evidence="4">
    <location>
        <position position="153"/>
    </location>
    <ligand>
        <name>a divalent metal cation</name>
        <dbReference type="ChEBI" id="CHEBI:60240"/>
        <label>2</label>
    </ligand>
</feature>